<dbReference type="Proteomes" id="UP000215335">
    <property type="component" value="Unassembled WGS sequence"/>
</dbReference>
<sequence length="567" mass="65492">MEEVLAEKLQDLNLDKVRTKGNIRPTSANDKNGSEENNDALIRSHACFPRSEYKTRFQGSSAFVMSDSLYWGTYFRSTSPGGNCDRIARMQCNKVYDNFNINKPRCSDKTPWAFTEYNQIFDSEIKCKNIYKNNISSLLYDDLLRYKIYICRTVIDKFLARKRNQSKINVYFLNEFPCILVQIPEFAKHNIPIELMIRSSFGHNIPSVSETKTSFRINFGVVPECYAKDEINLHNQKVQKYFSLVEDWKANESARDLLCKNGDSSGRKVSYQITRQNCYVDLLADYAHQLCSDEIENLAKPLEEVLKKLIYDNKATLNNEENESIKNDIKFWDMIQKMSSVFTMLVDITDLINNKKIKGLYRLLEKANLEFVKNRANQCGQDGYGSSSDCEINFENTSFYSKKIIVNTGMRAINLALFLSMYQVVLNQKKISKAIKLFTTHKNVSALLADMNPYGTLRFIARTSDDVNKLYYAARICLQTLKERLPKQSHNIRKAYKDVGAVITNAAIYTRDEGFNYKPNAHHNDDILEYINTQSYESAYYYESALQKISLLFSPQLSNLKANFSPQ</sequence>
<dbReference type="EMBL" id="NNAY01000777">
    <property type="protein sequence ID" value="OXU26561.1"/>
    <property type="molecule type" value="Genomic_DNA"/>
</dbReference>
<organism evidence="1 2">
    <name type="scientific">Trichomalopsis sarcophagae</name>
    <dbReference type="NCBI Taxonomy" id="543379"/>
    <lineage>
        <taxon>Eukaryota</taxon>
        <taxon>Metazoa</taxon>
        <taxon>Ecdysozoa</taxon>
        <taxon>Arthropoda</taxon>
        <taxon>Hexapoda</taxon>
        <taxon>Insecta</taxon>
        <taxon>Pterygota</taxon>
        <taxon>Neoptera</taxon>
        <taxon>Endopterygota</taxon>
        <taxon>Hymenoptera</taxon>
        <taxon>Apocrita</taxon>
        <taxon>Proctotrupomorpha</taxon>
        <taxon>Chalcidoidea</taxon>
        <taxon>Pteromalidae</taxon>
        <taxon>Pteromalinae</taxon>
        <taxon>Trichomalopsis</taxon>
    </lineage>
</organism>
<accession>A0A232F6W5</accession>
<protein>
    <submittedName>
        <fullName evidence="1">Uncharacterized protein</fullName>
    </submittedName>
</protein>
<evidence type="ECO:0000313" key="2">
    <source>
        <dbReference type="Proteomes" id="UP000215335"/>
    </source>
</evidence>
<evidence type="ECO:0000313" key="1">
    <source>
        <dbReference type="EMBL" id="OXU26561.1"/>
    </source>
</evidence>
<comment type="caution">
    <text evidence="1">The sequence shown here is derived from an EMBL/GenBank/DDBJ whole genome shotgun (WGS) entry which is preliminary data.</text>
</comment>
<dbReference type="AlphaFoldDB" id="A0A232F6W5"/>
<gene>
    <name evidence="1" type="ORF">TSAR_014715</name>
</gene>
<reference evidence="1 2" key="1">
    <citation type="journal article" date="2017" name="Curr. Biol.">
        <title>The Evolution of Venom by Co-option of Single-Copy Genes.</title>
        <authorList>
            <person name="Martinson E.O."/>
            <person name="Mrinalini"/>
            <person name="Kelkar Y.D."/>
            <person name="Chang C.H."/>
            <person name="Werren J.H."/>
        </authorList>
    </citation>
    <scope>NUCLEOTIDE SEQUENCE [LARGE SCALE GENOMIC DNA]</scope>
    <source>
        <strain evidence="1 2">Alberta</strain>
        <tissue evidence="1">Whole body</tissue>
    </source>
</reference>
<name>A0A232F6W5_9HYME</name>
<keyword evidence="2" id="KW-1185">Reference proteome</keyword>
<feature type="non-terminal residue" evidence="1">
    <location>
        <position position="567"/>
    </location>
</feature>
<proteinExistence type="predicted"/>